<dbReference type="Proteomes" id="UP001419268">
    <property type="component" value="Unassembled WGS sequence"/>
</dbReference>
<protein>
    <submittedName>
        <fullName evidence="1">Uncharacterized protein</fullName>
    </submittedName>
</protein>
<keyword evidence="2" id="KW-1185">Reference proteome</keyword>
<sequence>MRLCINLCDSLAFLDEFACLSPILVHIRKKNMYLTWIMKNKKLETKPFAVKAKNF</sequence>
<organism evidence="1 2">
    <name type="scientific">Stephania cephalantha</name>
    <dbReference type="NCBI Taxonomy" id="152367"/>
    <lineage>
        <taxon>Eukaryota</taxon>
        <taxon>Viridiplantae</taxon>
        <taxon>Streptophyta</taxon>
        <taxon>Embryophyta</taxon>
        <taxon>Tracheophyta</taxon>
        <taxon>Spermatophyta</taxon>
        <taxon>Magnoliopsida</taxon>
        <taxon>Ranunculales</taxon>
        <taxon>Menispermaceae</taxon>
        <taxon>Menispermoideae</taxon>
        <taxon>Cissampelideae</taxon>
        <taxon>Stephania</taxon>
    </lineage>
</organism>
<comment type="caution">
    <text evidence="1">The sequence shown here is derived from an EMBL/GenBank/DDBJ whole genome shotgun (WGS) entry which is preliminary data.</text>
</comment>
<gene>
    <name evidence="1" type="ORF">Scep_013763</name>
</gene>
<reference evidence="1 2" key="1">
    <citation type="submission" date="2024-01" db="EMBL/GenBank/DDBJ databases">
        <title>Genome assemblies of Stephania.</title>
        <authorList>
            <person name="Yang L."/>
        </authorList>
    </citation>
    <scope>NUCLEOTIDE SEQUENCE [LARGE SCALE GENOMIC DNA]</scope>
    <source>
        <strain evidence="1">JXDWG</strain>
        <tissue evidence="1">Leaf</tissue>
    </source>
</reference>
<proteinExistence type="predicted"/>
<dbReference type="EMBL" id="JBBNAG010000006">
    <property type="protein sequence ID" value="KAK9124917.1"/>
    <property type="molecule type" value="Genomic_DNA"/>
</dbReference>
<evidence type="ECO:0000313" key="2">
    <source>
        <dbReference type="Proteomes" id="UP001419268"/>
    </source>
</evidence>
<evidence type="ECO:0000313" key="1">
    <source>
        <dbReference type="EMBL" id="KAK9124917.1"/>
    </source>
</evidence>
<accession>A0AAP0IZQ9</accession>
<name>A0AAP0IZQ9_9MAGN</name>
<dbReference type="AlphaFoldDB" id="A0AAP0IZQ9"/>